<organism evidence="2 4">
    <name type="scientific">Staphylococcus capitis</name>
    <dbReference type="NCBI Taxonomy" id="29388"/>
    <lineage>
        <taxon>Bacteria</taxon>
        <taxon>Bacillati</taxon>
        <taxon>Bacillota</taxon>
        <taxon>Bacilli</taxon>
        <taxon>Bacillales</taxon>
        <taxon>Staphylococcaceae</taxon>
        <taxon>Staphylococcus</taxon>
    </lineage>
</organism>
<evidence type="ECO:0000313" key="4">
    <source>
        <dbReference type="Proteomes" id="UP000550736"/>
    </source>
</evidence>
<evidence type="ECO:0000313" key="2">
    <source>
        <dbReference type="EMBL" id="NMK97936.1"/>
    </source>
</evidence>
<dbReference type="AlphaFoldDB" id="A0A7X9ZKT9"/>
<dbReference type="EMBL" id="JABBMI010000069">
    <property type="protein sequence ID" value="NMK54812.1"/>
    <property type="molecule type" value="Genomic_DNA"/>
</dbReference>
<dbReference type="Proteomes" id="UP000538955">
    <property type="component" value="Unassembled WGS sequence"/>
</dbReference>
<name>A0A7X9ZKT9_STACP</name>
<keyword evidence="3" id="KW-1185">Reference proteome</keyword>
<dbReference type="EMBL" id="JABBLX010000023">
    <property type="protein sequence ID" value="NMK97936.1"/>
    <property type="molecule type" value="Genomic_DNA"/>
</dbReference>
<protein>
    <submittedName>
        <fullName evidence="2">Uncharacterized protein</fullName>
    </submittedName>
</protein>
<evidence type="ECO:0000313" key="3">
    <source>
        <dbReference type="Proteomes" id="UP000538955"/>
    </source>
</evidence>
<accession>A0A7X9ZKT9</accession>
<dbReference type="RefSeq" id="WP_030058789.1">
    <property type="nucleotide sequence ID" value="NZ_AP014956.1"/>
</dbReference>
<gene>
    <name evidence="2" type="ORF">HHM13_07505</name>
    <name evidence="1" type="ORF">HHM24_08760</name>
</gene>
<comment type="caution">
    <text evidence="2">The sequence shown here is derived from an EMBL/GenBank/DDBJ whole genome shotgun (WGS) entry which is preliminary data.</text>
</comment>
<dbReference type="GeneID" id="93668588"/>
<proteinExistence type="predicted"/>
<sequence length="265" mass="31324">MLILKQELCEFLSRMSPRTFAYMNELDYPNLLLELEHQDITLPTTYQLQRSIQFPQYQPPSHQVNNQFINLRDEAESDINDEKLRFLQFYPVNQHSEMLSAYSRMTQLKIKTTVKPLKLSFPLDPDTLTDKLNLPPAHENRDIPLLLYMLQKLLSELKKCNLKFSIQDNIIEIIYPSHIVKVFINLYKNNQSIYPLQIFVSAYCRYAPFIEQMESISMSTSKEVLTNVDKLFLLILELPERLTRQEFSLSQKNYDLAEKLFFIKG</sequence>
<evidence type="ECO:0000313" key="1">
    <source>
        <dbReference type="EMBL" id="NMK54812.1"/>
    </source>
</evidence>
<reference evidence="3 4" key="1">
    <citation type="submission" date="2020-04" db="EMBL/GenBank/DDBJ databases">
        <title>The Epidemiology and Molecular Characteristics of Linezolid-Resistant Staphylococcus capitis in Huashan Hospital, Shanghai.</title>
        <authorList>
            <person name="Ding L."/>
            <person name="Li P."/>
            <person name="Yang Y."/>
            <person name="Lin D."/>
            <person name="Xu X."/>
        </authorList>
    </citation>
    <scope>NUCLEOTIDE SEQUENCE [LARGE SCALE GENOMIC DNA]</scope>
    <source>
        <strain evidence="2 4">12-86</strain>
        <strain evidence="1 3">17-84</strain>
    </source>
</reference>
<dbReference type="Proteomes" id="UP000550736">
    <property type="component" value="Unassembled WGS sequence"/>
</dbReference>